<dbReference type="GO" id="GO:1902201">
    <property type="term" value="P:negative regulation of bacterial-type flagellum-dependent cell motility"/>
    <property type="evidence" value="ECO:0007669"/>
    <property type="project" value="TreeGrafter"/>
</dbReference>
<evidence type="ECO:0000313" key="4">
    <source>
        <dbReference type="EMBL" id="MBB4266658.1"/>
    </source>
</evidence>
<proteinExistence type="predicted"/>
<dbReference type="InterPro" id="IPR000160">
    <property type="entry name" value="GGDEF_dom"/>
</dbReference>
<accession>A0A7W6WAA6</accession>
<dbReference type="AlphaFoldDB" id="A0A7W6WAA6"/>
<evidence type="ECO:0000256" key="1">
    <source>
        <dbReference type="ARBA" id="ARBA00012528"/>
    </source>
</evidence>
<dbReference type="GO" id="GO:0005886">
    <property type="term" value="C:plasma membrane"/>
    <property type="evidence" value="ECO:0007669"/>
    <property type="project" value="TreeGrafter"/>
</dbReference>
<feature type="domain" description="GGDEF" evidence="3">
    <location>
        <begin position="207"/>
        <end position="342"/>
    </location>
</feature>
<protein>
    <recommendedName>
        <fullName evidence="1">diguanylate cyclase</fullName>
        <ecNumber evidence="1">2.7.7.65</ecNumber>
    </recommendedName>
</protein>
<reference evidence="4 5" key="1">
    <citation type="submission" date="2020-08" db="EMBL/GenBank/DDBJ databases">
        <title>Genome sequencing of Purple Non-Sulfur Bacteria from various extreme environments.</title>
        <authorList>
            <person name="Mayer M."/>
        </authorList>
    </citation>
    <scope>NUCLEOTIDE SEQUENCE [LARGE SCALE GENOMIC DNA]</scope>
    <source>
        <strain evidence="4 5">JA131</strain>
    </source>
</reference>
<evidence type="ECO:0000313" key="5">
    <source>
        <dbReference type="Proteomes" id="UP000554286"/>
    </source>
</evidence>
<gene>
    <name evidence="4" type="ORF">GGD89_002290</name>
</gene>
<dbReference type="Proteomes" id="UP000554286">
    <property type="component" value="Unassembled WGS sequence"/>
</dbReference>
<dbReference type="SUPFAM" id="SSF55073">
    <property type="entry name" value="Nucleotide cyclase"/>
    <property type="match status" value="1"/>
</dbReference>
<organism evidence="4 5">
    <name type="scientific">Roseospira visakhapatnamensis</name>
    <dbReference type="NCBI Taxonomy" id="390880"/>
    <lineage>
        <taxon>Bacteria</taxon>
        <taxon>Pseudomonadati</taxon>
        <taxon>Pseudomonadota</taxon>
        <taxon>Alphaproteobacteria</taxon>
        <taxon>Rhodospirillales</taxon>
        <taxon>Rhodospirillaceae</taxon>
        <taxon>Roseospira</taxon>
    </lineage>
</organism>
<dbReference type="RefSeq" id="WP_184045297.1">
    <property type="nucleotide sequence ID" value="NZ_JACIGK010000015.1"/>
</dbReference>
<evidence type="ECO:0000256" key="2">
    <source>
        <dbReference type="ARBA" id="ARBA00034247"/>
    </source>
</evidence>
<dbReference type="InterPro" id="IPR043128">
    <property type="entry name" value="Rev_trsase/Diguanyl_cyclase"/>
</dbReference>
<dbReference type="Gene3D" id="3.30.70.270">
    <property type="match status" value="1"/>
</dbReference>
<dbReference type="SMART" id="SM00267">
    <property type="entry name" value="GGDEF"/>
    <property type="match status" value="1"/>
</dbReference>
<evidence type="ECO:0000259" key="3">
    <source>
        <dbReference type="PROSITE" id="PS50887"/>
    </source>
</evidence>
<dbReference type="EMBL" id="JACIGK010000015">
    <property type="protein sequence ID" value="MBB4266658.1"/>
    <property type="molecule type" value="Genomic_DNA"/>
</dbReference>
<dbReference type="GO" id="GO:0052621">
    <property type="term" value="F:diguanylate cyclase activity"/>
    <property type="evidence" value="ECO:0007669"/>
    <property type="project" value="UniProtKB-EC"/>
</dbReference>
<name>A0A7W6WAA6_9PROT</name>
<dbReference type="Pfam" id="PF00990">
    <property type="entry name" value="GGDEF"/>
    <property type="match status" value="1"/>
</dbReference>
<keyword evidence="5" id="KW-1185">Reference proteome</keyword>
<dbReference type="PROSITE" id="PS50887">
    <property type="entry name" value="GGDEF"/>
    <property type="match status" value="1"/>
</dbReference>
<dbReference type="PANTHER" id="PTHR45138:SF9">
    <property type="entry name" value="DIGUANYLATE CYCLASE DGCM-RELATED"/>
    <property type="match status" value="1"/>
</dbReference>
<dbReference type="PANTHER" id="PTHR45138">
    <property type="entry name" value="REGULATORY COMPONENTS OF SENSORY TRANSDUCTION SYSTEM"/>
    <property type="match status" value="1"/>
</dbReference>
<dbReference type="FunFam" id="3.30.70.270:FF:000001">
    <property type="entry name" value="Diguanylate cyclase domain protein"/>
    <property type="match status" value="1"/>
</dbReference>
<dbReference type="GO" id="GO:0043709">
    <property type="term" value="P:cell adhesion involved in single-species biofilm formation"/>
    <property type="evidence" value="ECO:0007669"/>
    <property type="project" value="TreeGrafter"/>
</dbReference>
<dbReference type="InterPro" id="IPR029787">
    <property type="entry name" value="Nucleotide_cyclase"/>
</dbReference>
<dbReference type="NCBIfam" id="TIGR00254">
    <property type="entry name" value="GGDEF"/>
    <property type="match status" value="1"/>
</dbReference>
<sequence>MIEYAETRVQALAAAQQAMESMARLGISPHPNNFTVWYIHHSNRLPDLSREINRLLDLGADFSPEISKSLHDRFIGTSDESRTLADAGERIEHTLEKLLLMIGAASRGTESYGATLANLSGRVDGADDESVQDIIGVLVSETQKMIRVNRKMGTELSRSAQEIHRLHDDLDKVWQEARTDGLTGIANRKMFDRVLRIAAEDAETHGTHLCLLMLDIDRFKQFNDTHGHQMGDQVLKLVARTVETCVRPDDVVARYGGEEFAVILPDTPLKEAVDIGDRVRTTVANRRITNRRLGTELGRITLSIGVSEFALAEPMATLIQRADKALYLAKRTGRNRVVSQSDLDMTAC</sequence>
<dbReference type="CDD" id="cd01949">
    <property type="entry name" value="GGDEF"/>
    <property type="match status" value="1"/>
</dbReference>
<comment type="catalytic activity">
    <reaction evidence="2">
        <text>2 GTP = 3',3'-c-di-GMP + 2 diphosphate</text>
        <dbReference type="Rhea" id="RHEA:24898"/>
        <dbReference type="ChEBI" id="CHEBI:33019"/>
        <dbReference type="ChEBI" id="CHEBI:37565"/>
        <dbReference type="ChEBI" id="CHEBI:58805"/>
        <dbReference type="EC" id="2.7.7.65"/>
    </reaction>
</comment>
<comment type="caution">
    <text evidence="4">The sequence shown here is derived from an EMBL/GenBank/DDBJ whole genome shotgun (WGS) entry which is preliminary data.</text>
</comment>
<dbReference type="InterPro" id="IPR050469">
    <property type="entry name" value="Diguanylate_Cyclase"/>
</dbReference>
<dbReference type="EC" id="2.7.7.65" evidence="1"/>